<gene>
    <name evidence="2" type="ORF">K432DRAFT_350771</name>
</gene>
<evidence type="ECO:0000313" key="3">
    <source>
        <dbReference type="Proteomes" id="UP000250266"/>
    </source>
</evidence>
<keyword evidence="3" id="KW-1185">Reference proteome</keyword>
<dbReference type="PROSITE" id="PS50181">
    <property type="entry name" value="FBOX"/>
    <property type="match status" value="1"/>
</dbReference>
<dbReference type="InterPro" id="IPR036047">
    <property type="entry name" value="F-box-like_dom_sf"/>
</dbReference>
<feature type="domain" description="F-box" evidence="1">
    <location>
        <begin position="16"/>
        <end position="72"/>
    </location>
</feature>
<evidence type="ECO:0000259" key="1">
    <source>
        <dbReference type="PROSITE" id="PS50181"/>
    </source>
</evidence>
<evidence type="ECO:0000313" key="2">
    <source>
        <dbReference type="EMBL" id="OCK81562.1"/>
    </source>
</evidence>
<accession>A0A8E2ECN2</accession>
<name>A0A8E2ECN2_9PEZI</name>
<sequence length="222" mass="25388">MASVTTTSTTTTKPSYSRLLALPTELQKDIIDLLSLPSKLTLRLTCHNFYTLIPRPTHRDLLALEQTSWATTRRLYTCMDCVRLRPAIRFADAMRKGPKGLHGKEPHKRFCIDCGIHPKPRTTRYSPGAEIEVSGRRWVLCKLCRRFVEDVECVGSGVCGKCHGREGVGCVGRCASVEEMMGMNTAYYGTSRAKWRSRRYDYEDELPECYDEQFWECYDPAD</sequence>
<dbReference type="SMART" id="SM00256">
    <property type="entry name" value="FBOX"/>
    <property type="match status" value="1"/>
</dbReference>
<dbReference type="AlphaFoldDB" id="A0A8E2ECN2"/>
<dbReference type="Proteomes" id="UP000250266">
    <property type="component" value="Unassembled WGS sequence"/>
</dbReference>
<dbReference type="Pfam" id="PF00646">
    <property type="entry name" value="F-box"/>
    <property type="match status" value="1"/>
</dbReference>
<dbReference type="EMBL" id="KV744916">
    <property type="protein sequence ID" value="OCK81562.1"/>
    <property type="molecule type" value="Genomic_DNA"/>
</dbReference>
<proteinExistence type="predicted"/>
<dbReference type="InterPro" id="IPR001810">
    <property type="entry name" value="F-box_dom"/>
</dbReference>
<dbReference type="SUPFAM" id="SSF81383">
    <property type="entry name" value="F-box domain"/>
    <property type="match status" value="1"/>
</dbReference>
<organism evidence="2 3">
    <name type="scientific">Lepidopterella palustris CBS 459.81</name>
    <dbReference type="NCBI Taxonomy" id="1314670"/>
    <lineage>
        <taxon>Eukaryota</taxon>
        <taxon>Fungi</taxon>
        <taxon>Dikarya</taxon>
        <taxon>Ascomycota</taxon>
        <taxon>Pezizomycotina</taxon>
        <taxon>Dothideomycetes</taxon>
        <taxon>Pleosporomycetidae</taxon>
        <taxon>Mytilinidiales</taxon>
        <taxon>Argynnaceae</taxon>
        <taxon>Lepidopterella</taxon>
    </lineage>
</organism>
<protein>
    <recommendedName>
        <fullName evidence="1">F-box domain-containing protein</fullName>
    </recommendedName>
</protein>
<reference evidence="2 3" key="1">
    <citation type="journal article" date="2016" name="Nat. Commun.">
        <title>Ectomycorrhizal ecology is imprinted in the genome of the dominant symbiotic fungus Cenococcum geophilum.</title>
        <authorList>
            <consortium name="DOE Joint Genome Institute"/>
            <person name="Peter M."/>
            <person name="Kohler A."/>
            <person name="Ohm R.A."/>
            <person name="Kuo A."/>
            <person name="Krutzmann J."/>
            <person name="Morin E."/>
            <person name="Arend M."/>
            <person name="Barry K.W."/>
            <person name="Binder M."/>
            <person name="Choi C."/>
            <person name="Clum A."/>
            <person name="Copeland A."/>
            <person name="Grisel N."/>
            <person name="Haridas S."/>
            <person name="Kipfer T."/>
            <person name="LaButti K."/>
            <person name="Lindquist E."/>
            <person name="Lipzen A."/>
            <person name="Maire R."/>
            <person name="Meier B."/>
            <person name="Mihaltcheva S."/>
            <person name="Molinier V."/>
            <person name="Murat C."/>
            <person name="Poggeler S."/>
            <person name="Quandt C.A."/>
            <person name="Sperisen C."/>
            <person name="Tritt A."/>
            <person name="Tisserant E."/>
            <person name="Crous P.W."/>
            <person name="Henrissat B."/>
            <person name="Nehls U."/>
            <person name="Egli S."/>
            <person name="Spatafora J.W."/>
            <person name="Grigoriev I.V."/>
            <person name="Martin F.M."/>
        </authorList>
    </citation>
    <scope>NUCLEOTIDE SEQUENCE [LARGE SCALE GENOMIC DNA]</scope>
    <source>
        <strain evidence="2 3">CBS 459.81</strain>
    </source>
</reference>
<dbReference type="OrthoDB" id="5281164at2759"/>